<gene>
    <name evidence="2" type="ORF">Shyd_81630</name>
</gene>
<comment type="caution">
    <text evidence="2">The sequence shown here is derived from an EMBL/GenBank/DDBJ whole genome shotgun (WGS) entry which is preliminary data.</text>
</comment>
<dbReference type="Proteomes" id="UP001052739">
    <property type="component" value="Unassembled WGS sequence"/>
</dbReference>
<name>A0ABQ3PP77_9ACTN</name>
<evidence type="ECO:0000313" key="2">
    <source>
        <dbReference type="EMBL" id="GHI26792.1"/>
    </source>
</evidence>
<feature type="transmembrane region" description="Helical" evidence="1">
    <location>
        <begin position="42"/>
        <end position="65"/>
    </location>
</feature>
<sequence length="200" mass="20945">MTTMTNARATGRRPVPGAVLIAAGLLAPVVHAVGHQVAGATRLLVLLTVFGQAWPYWFAMTLLCGAGVRLVSARRSVWVPVVSVCAAAAVLLLLGRLAFGGLLSPDWRESRRVAAPGGAERYVTVETGRAVIDPLWRVTVVSGSGLTARGHVVATYGERSGFLAVAWDGPDTLLVTGTDGVVPIRLDSRTGKPDRTVDLG</sequence>
<keyword evidence="1" id="KW-0812">Transmembrane</keyword>
<dbReference type="EMBL" id="BNDW01000102">
    <property type="protein sequence ID" value="GHI26792.1"/>
    <property type="molecule type" value="Genomic_DNA"/>
</dbReference>
<feature type="transmembrane region" description="Helical" evidence="1">
    <location>
        <begin position="77"/>
        <end position="99"/>
    </location>
</feature>
<organism evidence="2 3">
    <name type="scientific">Streptomyces hydrogenans</name>
    <dbReference type="NCBI Taxonomy" id="1873719"/>
    <lineage>
        <taxon>Bacteria</taxon>
        <taxon>Bacillati</taxon>
        <taxon>Actinomycetota</taxon>
        <taxon>Actinomycetes</taxon>
        <taxon>Kitasatosporales</taxon>
        <taxon>Streptomycetaceae</taxon>
        <taxon>Streptomyces</taxon>
    </lineage>
</organism>
<evidence type="ECO:0000313" key="3">
    <source>
        <dbReference type="Proteomes" id="UP001052739"/>
    </source>
</evidence>
<proteinExistence type="predicted"/>
<reference evidence="2" key="1">
    <citation type="submission" date="2024-05" db="EMBL/GenBank/DDBJ databases">
        <title>Whole genome shotgun sequence of Streptomyces hydrogenans NBRC 13475.</title>
        <authorList>
            <person name="Komaki H."/>
            <person name="Tamura T."/>
        </authorList>
    </citation>
    <scope>NUCLEOTIDE SEQUENCE</scope>
    <source>
        <strain evidence="2">NBRC 13475</strain>
    </source>
</reference>
<keyword evidence="1" id="KW-1133">Transmembrane helix</keyword>
<keyword evidence="3" id="KW-1185">Reference proteome</keyword>
<dbReference type="RefSeq" id="WP_190222296.1">
    <property type="nucleotide sequence ID" value="NZ_BNBS01000012.1"/>
</dbReference>
<protein>
    <submittedName>
        <fullName evidence="2">Uncharacterized protein</fullName>
    </submittedName>
</protein>
<evidence type="ECO:0000256" key="1">
    <source>
        <dbReference type="SAM" id="Phobius"/>
    </source>
</evidence>
<keyword evidence="1" id="KW-0472">Membrane</keyword>
<accession>A0ABQ3PP77</accession>